<gene>
    <name evidence="2" type="ORF">PHYPA_017079</name>
</gene>
<reference evidence="2 4" key="2">
    <citation type="journal article" date="2018" name="Plant J.">
        <title>The Physcomitrella patens chromosome-scale assembly reveals moss genome structure and evolution.</title>
        <authorList>
            <person name="Lang D."/>
            <person name="Ullrich K.K."/>
            <person name="Murat F."/>
            <person name="Fuchs J."/>
            <person name="Jenkins J."/>
            <person name="Haas F.B."/>
            <person name="Piednoel M."/>
            <person name="Gundlach H."/>
            <person name="Van Bel M."/>
            <person name="Meyberg R."/>
            <person name="Vives C."/>
            <person name="Morata J."/>
            <person name="Symeonidi A."/>
            <person name="Hiss M."/>
            <person name="Muchero W."/>
            <person name="Kamisugi Y."/>
            <person name="Saleh O."/>
            <person name="Blanc G."/>
            <person name="Decker E.L."/>
            <person name="van Gessel N."/>
            <person name="Grimwood J."/>
            <person name="Hayes R.D."/>
            <person name="Graham S.W."/>
            <person name="Gunter L.E."/>
            <person name="McDaniel S.F."/>
            <person name="Hoernstein S.N.W."/>
            <person name="Larsson A."/>
            <person name="Li F.W."/>
            <person name="Perroud P.F."/>
            <person name="Phillips J."/>
            <person name="Ranjan P."/>
            <person name="Rokshar D.S."/>
            <person name="Rothfels C.J."/>
            <person name="Schneider L."/>
            <person name="Shu S."/>
            <person name="Stevenson D.W."/>
            <person name="Thummler F."/>
            <person name="Tillich M."/>
            <person name="Villarreal Aguilar J.C."/>
            <person name="Widiez T."/>
            <person name="Wong G.K."/>
            <person name="Wymore A."/>
            <person name="Zhang Y."/>
            <person name="Zimmer A.D."/>
            <person name="Quatrano R.S."/>
            <person name="Mayer K.F.X."/>
            <person name="Goodstein D."/>
            <person name="Casacuberta J.M."/>
            <person name="Vandepoele K."/>
            <person name="Reski R."/>
            <person name="Cuming A.C."/>
            <person name="Tuskan G.A."/>
            <person name="Maumus F."/>
            <person name="Salse J."/>
            <person name="Schmutz J."/>
            <person name="Rensing S.A."/>
        </authorList>
    </citation>
    <scope>NUCLEOTIDE SEQUENCE [LARGE SCALE GENOMIC DNA]</scope>
    <source>
        <strain evidence="3 4">cv. Gransden 2004</strain>
    </source>
</reference>
<evidence type="ECO:0000313" key="3">
    <source>
        <dbReference type="EnsemblPlants" id="PAC:32930338.CDS.1"/>
    </source>
</evidence>
<dbReference type="EnsemblPlants" id="Pp3c13_7192V3.1">
    <property type="protein sequence ID" value="PAC:32930338.CDS.1"/>
    <property type="gene ID" value="Pp3c13_7192"/>
</dbReference>
<protein>
    <submittedName>
        <fullName evidence="2 3">Uncharacterized protein</fullName>
    </submittedName>
</protein>
<dbReference type="AlphaFoldDB" id="A0A2K1JL19"/>
<evidence type="ECO:0000256" key="1">
    <source>
        <dbReference type="SAM" id="MobiDB-lite"/>
    </source>
</evidence>
<sequence>MYPHTHTHREQNRKIERPKPKREDLQQKARRHSTLLFAPIRYPHHVATGSGSTRCSELCGVSTWTSSSRRSHSRRLRR</sequence>
<dbReference type="Gramene" id="Pp3c13_7192V3.1">
    <property type="protein sequence ID" value="PAC:32930338.CDS.1"/>
    <property type="gene ID" value="Pp3c13_7192"/>
</dbReference>
<feature type="compositionally biased region" description="Basic and acidic residues" evidence="1">
    <location>
        <begin position="8"/>
        <end position="27"/>
    </location>
</feature>
<dbReference type="InParanoid" id="A0A2K1JL19"/>
<reference evidence="2 4" key="1">
    <citation type="journal article" date="2008" name="Science">
        <title>The Physcomitrella genome reveals evolutionary insights into the conquest of land by plants.</title>
        <authorList>
            <person name="Rensing S."/>
            <person name="Lang D."/>
            <person name="Zimmer A."/>
            <person name="Terry A."/>
            <person name="Salamov A."/>
            <person name="Shapiro H."/>
            <person name="Nishiyama T."/>
            <person name="Perroud P.-F."/>
            <person name="Lindquist E."/>
            <person name="Kamisugi Y."/>
            <person name="Tanahashi T."/>
            <person name="Sakakibara K."/>
            <person name="Fujita T."/>
            <person name="Oishi K."/>
            <person name="Shin-I T."/>
            <person name="Kuroki Y."/>
            <person name="Toyoda A."/>
            <person name="Suzuki Y."/>
            <person name="Hashimoto A."/>
            <person name="Yamaguchi K."/>
            <person name="Sugano A."/>
            <person name="Kohara Y."/>
            <person name="Fujiyama A."/>
            <person name="Anterola A."/>
            <person name="Aoki S."/>
            <person name="Ashton N."/>
            <person name="Barbazuk W.B."/>
            <person name="Barker E."/>
            <person name="Bennetzen J."/>
            <person name="Bezanilla M."/>
            <person name="Blankenship R."/>
            <person name="Cho S.H."/>
            <person name="Dutcher S."/>
            <person name="Estelle M."/>
            <person name="Fawcett J.A."/>
            <person name="Gundlach H."/>
            <person name="Hanada K."/>
            <person name="Heyl A."/>
            <person name="Hicks K.A."/>
            <person name="Hugh J."/>
            <person name="Lohr M."/>
            <person name="Mayer K."/>
            <person name="Melkozernov A."/>
            <person name="Murata T."/>
            <person name="Nelson D."/>
            <person name="Pils B."/>
            <person name="Prigge M."/>
            <person name="Reiss B."/>
            <person name="Renner T."/>
            <person name="Rombauts S."/>
            <person name="Rushton P."/>
            <person name="Sanderfoot A."/>
            <person name="Schween G."/>
            <person name="Shiu S.-H."/>
            <person name="Stueber K."/>
            <person name="Theodoulou F.L."/>
            <person name="Tu H."/>
            <person name="Van de Peer Y."/>
            <person name="Verrier P.J."/>
            <person name="Waters E."/>
            <person name="Wood A."/>
            <person name="Yang L."/>
            <person name="Cove D."/>
            <person name="Cuming A."/>
            <person name="Hasebe M."/>
            <person name="Lucas S."/>
            <person name="Mishler D.B."/>
            <person name="Reski R."/>
            <person name="Grigoriev I."/>
            <person name="Quatrano R.S."/>
            <person name="Boore J.L."/>
        </authorList>
    </citation>
    <scope>NUCLEOTIDE SEQUENCE [LARGE SCALE GENOMIC DNA]</scope>
    <source>
        <strain evidence="3 4">cv. Gransden 2004</strain>
    </source>
</reference>
<feature type="region of interest" description="Disordered" evidence="1">
    <location>
        <begin position="1"/>
        <end position="31"/>
    </location>
</feature>
<evidence type="ECO:0000313" key="2">
    <source>
        <dbReference type="EMBL" id="PNR42250.1"/>
    </source>
</evidence>
<organism evidence="2">
    <name type="scientific">Physcomitrium patens</name>
    <name type="common">Spreading-leaved earth moss</name>
    <name type="synonym">Physcomitrella patens</name>
    <dbReference type="NCBI Taxonomy" id="3218"/>
    <lineage>
        <taxon>Eukaryota</taxon>
        <taxon>Viridiplantae</taxon>
        <taxon>Streptophyta</taxon>
        <taxon>Embryophyta</taxon>
        <taxon>Bryophyta</taxon>
        <taxon>Bryophytina</taxon>
        <taxon>Bryopsida</taxon>
        <taxon>Funariidae</taxon>
        <taxon>Funariales</taxon>
        <taxon>Funariaceae</taxon>
        <taxon>Physcomitrium</taxon>
    </lineage>
</organism>
<accession>A0A2K1JL19</accession>
<evidence type="ECO:0000313" key="4">
    <source>
        <dbReference type="Proteomes" id="UP000006727"/>
    </source>
</evidence>
<name>A0A2K1JL19_PHYPA</name>
<dbReference type="Proteomes" id="UP000006727">
    <property type="component" value="Chromosome 13"/>
</dbReference>
<reference evidence="3" key="3">
    <citation type="submission" date="2020-12" db="UniProtKB">
        <authorList>
            <consortium name="EnsemblPlants"/>
        </authorList>
    </citation>
    <scope>IDENTIFICATION</scope>
</reference>
<dbReference type="EMBL" id="ABEU02000013">
    <property type="protein sequence ID" value="PNR42250.1"/>
    <property type="molecule type" value="Genomic_DNA"/>
</dbReference>
<keyword evidence="4" id="KW-1185">Reference proteome</keyword>
<proteinExistence type="predicted"/>